<accession>A0A368KJM0</accession>
<evidence type="ECO:0000313" key="2">
    <source>
        <dbReference type="EMBL" id="RCS40754.1"/>
    </source>
</evidence>
<feature type="transmembrane region" description="Helical" evidence="1">
    <location>
        <begin position="54"/>
        <end position="74"/>
    </location>
</feature>
<reference evidence="2 3" key="1">
    <citation type="submission" date="2018-07" db="EMBL/GenBank/DDBJ databases">
        <title>Comparative genomes isolates from brazilian mangrove.</title>
        <authorList>
            <person name="De Araujo J.E."/>
            <person name="Taketani R.G."/>
            <person name="Silva M.C.P."/>
            <person name="Lourenco M.V."/>
            <person name="Oliveira V.M."/>
            <person name="Andreote F.D."/>
        </authorList>
    </citation>
    <scope>NUCLEOTIDE SEQUENCE [LARGE SCALE GENOMIC DNA]</scope>
    <source>
        <strain evidence="2 3">HEX PRIS-MGV</strain>
    </source>
</reference>
<name>A0A368KJM0_9BACT</name>
<keyword evidence="1" id="KW-0472">Membrane</keyword>
<dbReference type="Proteomes" id="UP000253562">
    <property type="component" value="Unassembled WGS sequence"/>
</dbReference>
<evidence type="ECO:0000256" key="1">
    <source>
        <dbReference type="SAM" id="Phobius"/>
    </source>
</evidence>
<gene>
    <name evidence="2" type="ORF">DTL42_25670</name>
</gene>
<dbReference type="EMBL" id="QPEX01000046">
    <property type="protein sequence ID" value="RCS40754.1"/>
    <property type="molecule type" value="Genomic_DNA"/>
</dbReference>
<keyword evidence="1" id="KW-0812">Transmembrane</keyword>
<comment type="caution">
    <text evidence="2">The sequence shown here is derived from an EMBL/GenBank/DDBJ whole genome shotgun (WGS) entry which is preliminary data.</text>
</comment>
<dbReference type="AlphaFoldDB" id="A0A368KJM0"/>
<organism evidence="2 3">
    <name type="scientific">Bremerella cremea</name>
    <dbReference type="NCBI Taxonomy" id="1031537"/>
    <lineage>
        <taxon>Bacteria</taxon>
        <taxon>Pseudomonadati</taxon>
        <taxon>Planctomycetota</taxon>
        <taxon>Planctomycetia</taxon>
        <taxon>Pirellulales</taxon>
        <taxon>Pirellulaceae</taxon>
        <taxon>Bremerella</taxon>
    </lineage>
</organism>
<sequence length="93" mass="10752">MNHARRVWQTTVLDIQLIAGYRASSNDDFADRKRLFWRTSSECNKLRKAICREVRFGICAFFLSNNVAFPALLVELSQRLNRARGFMLLLAAT</sequence>
<protein>
    <submittedName>
        <fullName evidence="2">Uncharacterized protein</fullName>
    </submittedName>
</protein>
<evidence type="ECO:0000313" key="3">
    <source>
        <dbReference type="Proteomes" id="UP000253562"/>
    </source>
</evidence>
<proteinExistence type="predicted"/>
<keyword evidence="1" id="KW-1133">Transmembrane helix</keyword>